<sequence length="226" mass="25566">MTMVPLPGLERLLEAIRKYELHVRTSPPAACAQRAGEPLLGRPFDPMLAAFYNRLGGLSFHLDLYIATSDGQMDELLLENEGVQPYWPEPFRTLLVFGGQEALAYRYATVPNMADAQGFQPVVEVDPYEDIYALPIASNVDRFFDAYTRYLEFIYETPELRDDPDARPTFPRGVPEIIAADRTLLGMLAEGRFDPLMFQPEIQTEETLEYLRGWVAKLRAASQKAG</sequence>
<proteinExistence type="predicted"/>
<name>A0ABY9WMV4_9BACT</name>
<accession>A0ABY9WMV4</accession>
<dbReference type="EMBL" id="CP043494">
    <property type="protein sequence ID" value="WNG45152.1"/>
    <property type="molecule type" value="Genomic_DNA"/>
</dbReference>
<evidence type="ECO:0000313" key="2">
    <source>
        <dbReference type="Proteomes" id="UP001611383"/>
    </source>
</evidence>
<dbReference type="Proteomes" id="UP001611383">
    <property type="component" value="Chromosome"/>
</dbReference>
<reference evidence="1 2" key="1">
    <citation type="submission" date="2019-08" db="EMBL/GenBank/DDBJ databases">
        <title>Archangium and Cystobacter genomes.</title>
        <authorList>
            <person name="Chen I.-C.K."/>
            <person name="Wielgoss S."/>
        </authorList>
    </citation>
    <scope>NUCLEOTIDE SEQUENCE [LARGE SCALE GENOMIC DNA]</scope>
    <source>
        <strain evidence="1 2">Cbm 6</strain>
    </source>
</reference>
<organism evidence="1 2">
    <name type="scientific">Archangium minus</name>
    <dbReference type="NCBI Taxonomy" id="83450"/>
    <lineage>
        <taxon>Bacteria</taxon>
        <taxon>Pseudomonadati</taxon>
        <taxon>Myxococcota</taxon>
        <taxon>Myxococcia</taxon>
        <taxon>Myxococcales</taxon>
        <taxon>Cystobacterineae</taxon>
        <taxon>Archangiaceae</taxon>
        <taxon>Archangium</taxon>
    </lineage>
</organism>
<gene>
    <name evidence="1" type="ORF">F0U60_14325</name>
</gene>
<evidence type="ECO:0008006" key="3">
    <source>
        <dbReference type="Google" id="ProtNLM"/>
    </source>
</evidence>
<keyword evidence="2" id="KW-1185">Reference proteome</keyword>
<evidence type="ECO:0000313" key="1">
    <source>
        <dbReference type="EMBL" id="WNG45152.1"/>
    </source>
</evidence>
<protein>
    <recommendedName>
        <fullName evidence="3">Knr4/Smi1-like domain-containing protein</fullName>
    </recommendedName>
</protein>